<feature type="domain" description="AB hydrolase-1" evidence="2">
    <location>
        <begin position="125"/>
        <end position="362"/>
    </location>
</feature>
<evidence type="ECO:0000256" key="1">
    <source>
        <dbReference type="SAM" id="MobiDB-lite"/>
    </source>
</evidence>
<dbReference type="PANTHER" id="PTHR43433:SF1">
    <property type="entry name" value="BLL5160 PROTEIN"/>
    <property type="match status" value="1"/>
</dbReference>
<dbReference type="Proteomes" id="UP000295258">
    <property type="component" value="Unassembled WGS sequence"/>
</dbReference>
<keyword evidence="3" id="KW-0378">Hydrolase</keyword>
<dbReference type="Gene3D" id="3.40.50.1820">
    <property type="entry name" value="alpha/beta hydrolase"/>
    <property type="match status" value="1"/>
</dbReference>
<gene>
    <name evidence="3" type="ORF">E1292_44855</name>
</gene>
<dbReference type="GO" id="GO:0016787">
    <property type="term" value="F:hydrolase activity"/>
    <property type="evidence" value="ECO:0007669"/>
    <property type="project" value="UniProtKB-KW"/>
</dbReference>
<feature type="region of interest" description="Disordered" evidence="1">
    <location>
        <begin position="1"/>
        <end position="24"/>
    </location>
</feature>
<dbReference type="InterPro" id="IPR000073">
    <property type="entry name" value="AB_hydrolase_1"/>
</dbReference>
<evidence type="ECO:0000259" key="2">
    <source>
        <dbReference type="Pfam" id="PF00561"/>
    </source>
</evidence>
<dbReference type="PANTHER" id="PTHR43433">
    <property type="entry name" value="HYDROLASE, ALPHA/BETA FOLD FAMILY PROTEIN"/>
    <property type="match status" value="1"/>
</dbReference>
<dbReference type="SUPFAM" id="SSF53474">
    <property type="entry name" value="alpha/beta-Hydrolases"/>
    <property type="match status" value="1"/>
</dbReference>
<dbReference type="AlphaFoldDB" id="A0A4V2Y6S8"/>
<organism evidence="3 4">
    <name type="scientific">Nonomuraea deserti</name>
    <dbReference type="NCBI Taxonomy" id="1848322"/>
    <lineage>
        <taxon>Bacteria</taxon>
        <taxon>Bacillati</taxon>
        <taxon>Actinomycetota</taxon>
        <taxon>Actinomycetes</taxon>
        <taxon>Streptosporangiales</taxon>
        <taxon>Streptosporangiaceae</taxon>
        <taxon>Nonomuraea</taxon>
    </lineage>
</organism>
<accession>A0A4V2Y6S8</accession>
<reference evidence="3 4" key="1">
    <citation type="submission" date="2019-03" db="EMBL/GenBank/DDBJ databases">
        <title>Draft genome sequences of novel Actinobacteria.</title>
        <authorList>
            <person name="Sahin N."/>
            <person name="Ay H."/>
            <person name="Saygin H."/>
        </authorList>
    </citation>
    <scope>NUCLEOTIDE SEQUENCE [LARGE SCALE GENOMIC DNA]</scope>
    <source>
        <strain evidence="3 4">KC310</strain>
    </source>
</reference>
<name>A0A4V2Y6S8_9ACTN</name>
<evidence type="ECO:0000313" key="4">
    <source>
        <dbReference type="Proteomes" id="UP000295258"/>
    </source>
</evidence>
<proteinExistence type="predicted"/>
<protein>
    <submittedName>
        <fullName evidence="3">Alpha/beta hydrolase</fullName>
    </submittedName>
</protein>
<dbReference type="Pfam" id="PF00561">
    <property type="entry name" value="Abhydrolase_1"/>
    <property type="match status" value="1"/>
</dbReference>
<sequence length="389" mass="41908">MRRRCGLGIRLTPTGSDGDRDTPGRLARDDVAAALSAAFEPPDLVESPEAIPSFHRRYSPQNGTRAAIRRRRVGSSGNGGGDRMAWGYNRFADHRRVLLRSGSTVIATRAGPIEYVQAGPQAGTPVLLFHGSPGGYDQRWLLDPLLDLRCRLIAWSRPGYLRTPLTTGAGFPEQADAATGLLDELGVSKVVAYGISGGGPSALEFARRQPARAAGLVLESAVTRSYAPEIPILARAVFLTRYGTWAAAALSRLRPRAVVGDFVRQESTLDDRARRRAVDWIMAEPGRREITRRLILSLTPYEDRAPGLQNDLARFAALDDSLTAGVGCPALVLHGSHDGDVDPGHAHHAAATIPGAVLHIVPQGWHVLRLSTGHGSALEATRTFLETVR</sequence>
<dbReference type="InterPro" id="IPR050471">
    <property type="entry name" value="AB_hydrolase"/>
</dbReference>
<dbReference type="InterPro" id="IPR029058">
    <property type="entry name" value="AB_hydrolase_fold"/>
</dbReference>
<dbReference type="EMBL" id="SMKO01000236">
    <property type="protein sequence ID" value="TDC89115.1"/>
    <property type="molecule type" value="Genomic_DNA"/>
</dbReference>
<keyword evidence="4" id="KW-1185">Reference proteome</keyword>
<evidence type="ECO:0000313" key="3">
    <source>
        <dbReference type="EMBL" id="TDC89115.1"/>
    </source>
</evidence>
<comment type="caution">
    <text evidence="3">The sequence shown here is derived from an EMBL/GenBank/DDBJ whole genome shotgun (WGS) entry which is preliminary data.</text>
</comment>